<comment type="caution">
    <text evidence="1">The sequence shown here is derived from an EMBL/GenBank/DDBJ whole genome shotgun (WGS) entry which is preliminary data.</text>
</comment>
<accession>A0ABX4H6C7</accession>
<reference evidence="1" key="1">
    <citation type="submission" date="2017-08" db="EMBL/GenBank/DDBJ databases">
        <authorList>
            <person name="Alvarez-Ponce D."/>
            <person name="Weitzman C.L."/>
            <person name="Tillett R.L."/>
            <person name="Sandmeier F.C."/>
            <person name="Tracy C.R."/>
        </authorList>
    </citation>
    <scope>NUCLEOTIDE SEQUENCE [LARGE SCALE GENOMIC DNA]</scope>
    <source>
        <strain evidence="1">PS6</strain>
    </source>
</reference>
<gene>
    <name evidence="1" type="ORF">CJF60_01655</name>
</gene>
<dbReference type="RefSeq" id="WP_095279121.1">
    <property type="nucleotide sequence ID" value="NZ_FWXE01000024.1"/>
</dbReference>
<proteinExistence type="predicted"/>
<name>A0ABX4H6C7_9BACT</name>
<evidence type="ECO:0000313" key="1">
    <source>
        <dbReference type="EMBL" id="PAF55377.1"/>
    </source>
</evidence>
<sequence length="394" mass="46062">MKSEEFVLFKKSYVHHKDKDKFLFHKAGKKILYLIRDEALVNYEANVDEQNSDLDFVSQISKGKKTNSGLFKLVTNDFGITTSKEIQPDEAISNVKLLNDKQFIWEGVISLSNEMANKYKFGKQSDFAKLINTYIPPYLKANNFKIDDLHFYFVVHANTKNPHSHIYFFEKQANYLADHEKVNYRGKGAFKKSSINDFKKFTTEYIKNKNALQELRLKRESLWDSKSAFKQLLKKFSHGYSEVLLVNDLLAAYKSGKKTFAAIGNKLQTRLIDYFETKYSSDANLKANYDKWKDAIQELKTSQLGKKVAAKEVKELRQFIGNKMYSDIMHSFFESKKLQKSINDQKFNDKLKKSSLLDSLKNLNTYMDKYSWDKKIKALQTYHAMMKGNSYEER</sequence>
<keyword evidence="2" id="KW-1185">Reference proteome</keyword>
<organism evidence="1 2">
    <name type="scientific">Mycoplasmopsis agassizii</name>
    <dbReference type="NCBI Taxonomy" id="33922"/>
    <lineage>
        <taxon>Bacteria</taxon>
        <taxon>Bacillati</taxon>
        <taxon>Mycoplasmatota</taxon>
        <taxon>Mycoplasmoidales</taxon>
        <taxon>Metamycoplasmataceae</taxon>
        <taxon>Mycoplasmopsis</taxon>
    </lineage>
</organism>
<protein>
    <submittedName>
        <fullName evidence="1">Uncharacterized protein</fullName>
    </submittedName>
</protein>
<evidence type="ECO:0000313" key="2">
    <source>
        <dbReference type="Proteomes" id="UP000217033"/>
    </source>
</evidence>
<dbReference type="EMBL" id="NQMN01000001">
    <property type="protein sequence ID" value="PAF55377.1"/>
    <property type="molecule type" value="Genomic_DNA"/>
</dbReference>
<dbReference type="Proteomes" id="UP000217033">
    <property type="component" value="Unassembled WGS sequence"/>
</dbReference>